<feature type="transmembrane region" description="Helical" evidence="2">
    <location>
        <begin position="44"/>
        <end position="62"/>
    </location>
</feature>
<gene>
    <name evidence="3" type="ORF">CARN1_0078</name>
</gene>
<sequence>MRASRTTPSVAAAAGASDAQKKAAASRAASAKVRHPRREEDRMVHRRFALVFALLLVGFASAPTPSPSPTHPPSLLRRLENFLMLHGVHPPPAKPAGPASPKSYPVHGSMIVRPNAAVRVSCGRGFVACYIHVIASAQNNARLEGVLWGPKALLVHLHVTGSPRSPHFWLGVDDRYASRDRAHAYLRARLYLPIAASLDATGISGAYEVSGLRGACTFDVASMELGVAGCSKLDAMTVAGSVSVTLLPGIWPNVRVRTESGAIVLSVPPGFRGRVHARSLEGNVLNPLDSGFDEGRLELQSLSGRIEVQTSP</sequence>
<accession>E6PEL8</accession>
<evidence type="ECO:0000256" key="1">
    <source>
        <dbReference type="SAM" id="MobiDB-lite"/>
    </source>
</evidence>
<feature type="compositionally biased region" description="Low complexity" evidence="1">
    <location>
        <begin position="11"/>
        <end position="31"/>
    </location>
</feature>
<dbReference type="AlphaFoldDB" id="E6PEL8"/>
<feature type="region of interest" description="Disordered" evidence="1">
    <location>
        <begin position="1"/>
        <end position="40"/>
    </location>
</feature>
<organism evidence="3">
    <name type="scientific">mine drainage metagenome</name>
    <dbReference type="NCBI Taxonomy" id="410659"/>
    <lineage>
        <taxon>unclassified sequences</taxon>
        <taxon>metagenomes</taxon>
        <taxon>ecological metagenomes</taxon>
    </lineage>
</organism>
<evidence type="ECO:0000313" key="3">
    <source>
        <dbReference type="EMBL" id="CBH74903.1"/>
    </source>
</evidence>
<proteinExistence type="predicted"/>
<dbReference type="EMBL" id="CABL01000005">
    <property type="protein sequence ID" value="CBH74903.1"/>
    <property type="molecule type" value="Genomic_DNA"/>
</dbReference>
<evidence type="ECO:0000256" key="2">
    <source>
        <dbReference type="SAM" id="Phobius"/>
    </source>
</evidence>
<keyword evidence="2" id="KW-1133">Transmembrane helix</keyword>
<keyword evidence="2" id="KW-0472">Membrane</keyword>
<evidence type="ECO:0008006" key="4">
    <source>
        <dbReference type="Google" id="ProtNLM"/>
    </source>
</evidence>
<reference evidence="3" key="1">
    <citation type="submission" date="2009-10" db="EMBL/GenBank/DDBJ databases">
        <title>Diversity of trophic interactions inside an arsenic-rich microbial ecosystem.</title>
        <authorList>
            <person name="Bertin P.N."/>
            <person name="Heinrich-Salmeron A."/>
            <person name="Pelletier E."/>
            <person name="Goulhen-Chollet F."/>
            <person name="Arsene-Ploetze F."/>
            <person name="Gallien S."/>
            <person name="Calteau A."/>
            <person name="Vallenet D."/>
            <person name="Casiot C."/>
            <person name="Chane-Woon-Ming B."/>
            <person name="Giloteaux L."/>
            <person name="Barakat M."/>
            <person name="Bonnefoy V."/>
            <person name="Bruneel O."/>
            <person name="Chandler M."/>
            <person name="Cleiss J."/>
            <person name="Duran R."/>
            <person name="Elbaz-Poulichet F."/>
            <person name="Fonknechten N."/>
            <person name="Lauga B."/>
            <person name="Mornico D."/>
            <person name="Ortet P."/>
            <person name="Schaeffer C."/>
            <person name="Siguier P."/>
            <person name="Alexander Thil Smith A."/>
            <person name="Van Dorsselaer A."/>
            <person name="Weissenbach J."/>
            <person name="Medigue C."/>
            <person name="Le Paslier D."/>
        </authorList>
    </citation>
    <scope>NUCLEOTIDE SEQUENCE</scope>
</reference>
<protein>
    <recommendedName>
        <fullName evidence="4">Adhesin domain-containing protein</fullName>
    </recommendedName>
</protein>
<keyword evidence="2" id="KW-0812">Transmembrane</keyword>
<comment type="caution">
    <text evidence="3">The sequence shown here is derived from an EMBL/GenBank/DDBJ whole genome shotgun (WGS) entry which is preliminary data.</text>
</comment>
<name>E6PEL8_9ZZZZ</name>